<proteinExistence type="predicted"/>
<dbReference type="GO" id="GO:0003677">
    <property type="term" value="F:DNA binding"/>
    <property type="evidence" value="ECO:0007669"/>
    <property type="project" value="InterPro"/>
</dbReference>
<evidence type="ECO:0000259" key="1">
    <source>
        <dbReference type="PROSITE" id="PS50043"/>
    </source>
</evidence>
<dbReference type="CDD" id="cd06170">
    <property type="entry name" value="LuxR_C_like"/>
    <property type="match status" value="1"/>
</dbReference>
<dbReference type="Pfam" id="PF13487">
    <property type="entry name" value="HD_5"/>
    <property type="match status" value="1"/>
</dbReference>
<evidence type="ECO:0000313" key="4">
    <source>
        <dbReference type="Proteomes" id="UP000077875"/>
    </source>
</evidence>
<protein>
    <submittedName>
        <fullName evidence="3">Phosphohydrolase</fullName>
    </submittedName>
</protein>
<reference evidence="3 4" key="1">
    <citation type="submission" date="2016-04" db="EMBL/GenBank/DDBJ databases">
        <title>Complete Genome Sequence of Halotalea alkalilenta IHB B 13600.</title>
        <authorList>
            <person name="Swarnkar M.K."/>
            <person name="Sharma A."/>
            <person name="Kaushal K."/>
            <person name="Soni R."/>
            <person name="Rana S."/>
            <person name="Singh A.K."/>
            <person name="Gulati A."/>
        </authorList>
    </citation>
    <scope>NUCLEOTIDE SEQUENCE [LARGE SCALE GENOMIC DNA]</scope>
    <source>
        <strain evidence="3 4">IHB B 13600</strain>
    </source>
</reference>
<evidence type="ECO:0000313" key="3">
    <source>
        <dbReference type="EMBL" id="ANF57593.1"/>
    </source>
</evidence>
<organism evidence="3 4">
    <name type="scientific">Halotalea alkalilenta</name>
    <dbReference type="NCBI Taxonomy" id="376489"/>
    <lineage>
        <taxon>Bacteria</taxon>
        <taxon>Pseudomonadati</taxon>
        <taxon>Pseudomonadota</taxon>
        <taxon>Gammaproteobacteria</taxon>
        <taxon>Oceanospirillales</taxon>
        <taxon>Halomonadaceae</taxon>
        <taxon>Halotalea</taxon>
    </lineage>
</organism>
<dbReference type="Pfam" id="PF00196">
    <property type="entry name" value="GerE"/>
    <property type="match status" value="1"/>
</dbReference>
<dbReference type="KEGG" id="haa:A5892_09050"/>
<dbReference type="PROSITE" id="PS51832">
    <property type="entry name" value="HD_GYP"/>
    <property type="match status" value="1"/>
</dbReference>
<sequence length="478" mass="51063">MELTDAVLALAFVGDLSMGRATDHSRRTACLAGLLAAAEGAGPAEQNHARAVALLRWSGCTANASGFAELLGDDIASREAMMAQTLPPLDAHTRSLIVPLAVIHCEISGDVAANLGLPPEVEAGLRHAFERHDGLGSPQGLGADAVPRATYRVNVASDLEILARAHGREQALKFLQAEAGAKYPADLTMLAIEHGLRWLDDMELMPPRVSDWDLRAGGTQTPPQLTLLADVVELKLPWLAGHSRRVAHLACQCAELIGMEKAERELLQDAALLHGIGRAALPNQLWNTPPDQLSSHQWEQVRLMPYWTSRAARQIPGLGPATELASYAYERLDGSGYFRGVGGAALATSHRVLATAVELQTLVEARPWRPAHTHREAARILREEASSGRFDVDIVETAIMVASGIAPTRPAPGTGTVLSQRELEVLRQISLGASNKEAARTLGISPSTVGTHVESIFRKLDCATRAAATLKALTAGLL</sequence>
<dbReference type="GO" id="GO:0006355">
    <property type="term" value="P:regulation of DNA-templated transcription"/>
    <property type="evidence" value="ECO:0007669"/>
    <property type="project" value="InterPro"/>
</dbReference>
<keyword evidence="4" id="KW-1185">Reference proteome</keyword>
<dbReference type="GO" id="GO:0008081">
    <property type="term" value="F:phosphoric diester hydrolase activity"/>
    <property type="evidence" value="ECO:0007669"/>
    <property type="project" value="UniProtKB-ARBA"/>
</dbReference>
<dbReference type="PANTHER" id="PTHR45228">
    <property type="entry name" value="CYCLIC DI-GMP PHOSPHODIESTERASE TM_0186-RELATED"/>
    <property type="match status" value="1"/>
</dbReference>
<evidence type="ECO:0000259" key="2">
    <source>
        <dbReference type="PROSITE" id="PS51832"/>
    </source>
</evidence>
<dbReference type="InterPro" id="IPR036388">
    <property type="entry name" value="WH-like_DNA-bd_sf"/>
</dbReference>
<dbReference type="SMART" id="SM00421">
    <property type="entry name" value="HTH_LUXR"/>
    <property type="match status" value="1"/>
</dbReference>
<dbReference type="STRING" id="376489.A5892_09050"/>
<dbReference type="InterPro" id="IPR052020">
    <property type="entry name" value="Cyclic_di-GMP/3'3'-cGAMP_PDE"/>
</dbReference>
<dbReference type="Gene3D" id="1.10.10.10">
    <property type="entry name" value="Winged helix-like DNA-binding domain superfamily/Winged helix DNA-binding domain"/>
    <property type="match status" value="1"/>
</dbReference>
<gene>
    <name evidence="3" type="ORF">A5892_09050</name>
</gene>
<keyword evidence="3" id="KW-0378">Hydrolase</keyword>
<feature type="domain" description="HD-GYP" evidence="2">
    <location>
        <begin position="217"/>
        <end position="414"/>
    </location>
</feature>
<dbReference type="InterPro" id="IPR003607">
    <property type="entry name" value="HD/PDEase_dom"/>
</dbReference>
<dbReference type="PRINTS" id="PR00038">
    <property type="entry name" value="HTHLUXR"/>
</dbReference>
<dbReference type="CDD" id="cd00077">
    <property type="entry name" value="HDc"/>
    <property type="match status" value="1"/>
</dbReference>
<feature type="domain" description="HTH luxR-type" evidence="1">
    <location>
        <begin position="411"/>
        <end position="476"/>
    </location>
</feature>
<dbReference type="SUPFAM" id="SSF109604">
    <property type="entry name" value="HD-domain/PDEase-like"/>
    <property type="match status" value="1"/>
</dbReference>
<dbReference type="AlphaFoldDB" id="A0A172YED1"/>
<dbReference type="InterPro" id="IPR016032">
    <property type="entry name" value="Sig_transdc_resp-reg_C-effctor"/>
</dbReference>
<dbReference type="InterPro" id="IPR037522">
    <property type="entry name" value="HD_GYP_dom"/>
</dbReference>
<dbReference type="PROSITE" id="PS50043">
    <property type="entry name" value="HTH_LUXR_2"/>
    <property type="match status" value="1"/>
</dbReference>
<dbReference type="Gene3D" id="1.10.3210.10">
    <property type="entry name" value="Hypothetical protein af1432"/>
    <property type="match status" value="2"/>
</dbReference>
<dbReference type="Proteomes" id="UP000077875">
    <property type="component" value="Chromosome"/>
</dbReference>
<dbReference type="RefSeq" id="WP_064122533.1">
    <property type="nucleotide sequence ID" value="NZ_CP015243.1"/>
</dbReference>
<dbReference type="SUPFAM" id="SSF46894">
    <property type="entry name" value="C-terminal effector domain of the bipartite response regulators"/>
    <property type="match status" value="1"/>
</dbReference>
<name>A0A172YED1_9GAMM</name>
<dbReference type="InterPro" id="IPR000792">
    <property type="entry name" value="Tscrpt_reg_LuxR_C"/>
</dbReference>
<accession>A0A172YED1</accession>
<dbReference type="EMBL" id="CP015243">
    <property type="protein sequence ID" value="ANF57593.1"/>
    <property type="molecule type" value="Genomic_DNA"/>
</dbReference>